<proteinExistence type="predicted"/>
<dbReference type="OrthoDB" id="598494at2"/>
<evidence type="ECO:0000313" key="2">
    <source>
        <dbReference type="Proteomes" id="UP000308271"/>
    </source>
</evidence>
<dbReference type="Proteomes" id="UP000308271">
    <property type="component" value="Unassembled WGS sequence"/>
</dbReference>
<gene>
    <name evidence="1" type="ORF">FGF66_06200</name>
</gene>
<accession>A0A5C4S7X6</accession>
<sequence length="34" mass="4330">MHTFRRSWKYTKSEPENDPETITIQFFRLRLWQS</sequence>
<organism evidence="1 2">
    <name type="scientific">Chlorobaculum thiosulfatiphilum</name>
    <name type="common">Chlorobium limicola f.sp. thiosulfatophilum</name>
    <dbReference type="NCBI Taxonomy" id="115852"/>
    <lineage>
        <taxon>Bacteria</taxon>
        <taxon>Pseudomonadati</taxon>
        <taxon>Chlorobiota</taxon>
        <taxon>Chlorobiia</taxon>
        <taxon>Chlorobiales</taxon>
        <taxon>Chlorobiaceae</taxon>
        <taxon>Chlorobaculum</taxon>
    </lineage>
</organism>
<comment type="caution">
    <text evidence="1">The sequence shown here is derived from an EMBL/GenBank/DDBJ whole genome shotgun (WGS) entry which is preliminary data.</text>
</comment>
<dbReference type="EMBL" id="VDCH01000010">
    <property type="protein sequence ID" value="TNJ39049.1"/>
    <property type="molecule type" value="Genomic_DNA"/>
</dbReference>
<reference evidence="1 2" key="1">
    <citation type="submission" date="2019-05" db="EMBL/GenBank/DDBJ databases">
        <title>Draft Whole-Genome sequence of the green sulfur bacterium Chlorobaculum thiosulfatiphilum DSM 249.</title>
        <authorList>
            <person name="Meyer T.E."/>
            <person name="Kyndt J.A."/>
        </authorList>
    </citation>
    <scope>NUCLEOTIDE SEQUENCE [LARGE SCALE GENOMIC DNA]</scope>
    <source>
        <strain evidence="1 2">DSM 249</strain>
    </source>
</reference>
<keyword evidence="2" id="KW-1185">Reference proteome</keyword>
<evidence type="ECO:0000313" key="1">
    <source>
        <dbReference type="EMBL" id="TNJ39049.1"/>
    </source>
</evidence>
<dbReference type="AlphaFoldDB" id="A0A5C4S7X6"/>
<protein>
    <submittedName>
        <fullName evidence="1">Uncharacterized protein</fullName>
    </submittedName>
</protein>
<name>A0A5C4S7X6_CHLTI</name>